<dbReference type="Proteomes" id="UP000030686">
    <property type="component" value="Unassembled WGS sequence"/>
</dbReference>
<protein>
    <submittedName>
        <fullName evidence="1">Genomic scaffold, ProqFM164S01</fullName>
    </submittedName>
</protein>
<accession>W6PUJ7</accession>
<evidence type="ECO:0000313" key="2">
    <source>
        <dbReference type="Proteomes" id="UP000030686"/>
    </source>
</evidence>
<dbReference type="AlphaFoldDB" id="W6PUJ7"/>
<reference evidence="1" key="1">
    <citation type="journal article" date="2014" name="Nat. Commun.">
        <title>Multiple recent horizontal transfers of a large genomic region in cheese making fungi.</title>
        <authorList>
            <person name="Cheeseman K."/>
            <person name="Ropars J."/>
            <person name="Renault P."/>
            <person name="Dupont J."/>
            <person name="Gouzy J."/>
            <person name="Branca A."/>
            <person name="Abraham A.L."/>
            <person name="Ceppi M."/>
            <person name="Conseiller E."/>
            <person name="Debuchy R."/>
            <person name="Malagnac F."/>
            <person name="Goarin A."/>
            <person name="Silar P."/>
            <person name="Lacoste S."/>
            <person name="Sallet E."/>
            <person name="Bensimon A."/>
            <person name="Giraud T."/>
            <person name="Brygoo Y."/>
        </authorList>
    </citation>
    <scope>NUCLEOTIDE SEQUENCE [LARGE SCALE GENOMIC DNA]</scope>
    <source>
        <strain evidence="1">FM164</strain>
    </source>
</reference>
<proteinExistence type="predicted"/>
<name>W6PUJ7_PENRF</name>
<gene>
    <name evidence="1" type="ORF">PROQFM164_S01g001242</name>
</gene>
<evidence type="ECO:0000313" key="1">
    <source>
        <dbReference type="EMBL" id="CDM27431.1"/>
    </source>
</evidence>
<keyword evidence="2" id="KW-1185">Reference proteome</keyword>
<dbReference type="EMBL" id="HG792015">
    <property type="protein sequence ID" value="CDM27431.1"/>
    <property type="molecule type" value="Genomic_DNA"/>
</dbReference>
<sequence length="132" mass="14573">MHEPYELRLLSCSMPNTSSGTAGIIRTSISQVSGRKVRPGVRYQRKNKEAGITPLTLAGNQVVIAGNFPKSVITRDGDYVQDLAITSLRGVPLLFRTLHYYCFYPCGPRAVTKKGQCQMTFDVASHRVLGQI</sequence>
<organism evidence="1 2">
    <name type="scientific">Penicillium roqueforti (strain FM164)</name>
    <dbReference type="NCBI Taxonomy" id="1365484"/>
    <lineage>
        <taxon>Eukaryota</taxon>
        <taxon>Fungi</taxon>
        <taxon>Dikarya</taxon>
        <taxon>Ascomycota</taxon>
        <taxon>Pezizomycotina</taxon>
        <taxon>Eurotiomycetes</taxon>
        <taxon>Eurotiomycetidae</taxon>
        <taxon>Eurotiales</taxon>
        <taxon>Aspergillaceae</taxon>
        <taxon>Penicillium</taxon>
    </lineage>
</organism>